<dbReference type="GO" id="GO:0009228">
    <property type="term" value="P:thiamine biosynthetic process"/>
    <property type="evidence" value="ECO:0007669"/>
    <property type="project" value="UniProtKB-KW"/>
</dbReference>
<dbReference type="NCBIfam" id="TIGR00097">
    <property type="entry name" value="HMP-P_kinase"/>
    <property type="match status" value="1"/>
</dbReference>
<protein>
    <submittedName>
        <fullName evidence="11">Hydroxymethylpyrimidine/phosphomethylpyrimidine kinase</fullName>
        <ecNumber evidence="11">2.7.1.49</ecNumber>
        <ecNumber evidence="11">2.7.4.7</ecNumber>
    </submittedName>
</protein>
<keyword evidence="5 11" id="KW-0808">Transferase</keyword>
<feature type="domain" description="Pyridoxamine kinase/Phosphomethylpyrimidine kinase" evidence="10">
    <location>
        <begin position="15"/>
        <end position="272"/>
    </location>
</feature>
<dbReference type="GO" id="GO:0008972">
    <property type="term" value="F:phosphomethylpyrimidine kinase activity"/>
    <property type="evidence" value="ECO:0007669"/>
    <property type="project" value="UniProtKB-EC"/>
</dbReference>
<dbReference type="Proteomes" id="UP000533269">
    <property type="component" value="Unassembled WGS sequence"/>
</dbReference>
<sequence>MNRAVPVALTVAGSDSGGGAGIQADLKTFAAHGVYGTSVLTALTAQNTRGVHGVLPVPADFVRRQLDAVLDDIAVDATKIGMLADAEVVRAVAQGLGSRRTGPVVLDPVMVATSGDALLDPDAVGAVRELLLPLADLVTPNVPEAAVLLGTDPATSVAQCREQAEELLRRSGTAVLLKGGHLDGGDSGTDSVDVLATSAGTVLVRRERVATTATHGTGCTLSSALAAQAALHPAPAGADPDWAALLGPARDYLQAALLAGARLSIGSGHGPLDHAFALREDRP</sequence>
<dbReference type="FunFam" id="3.40.1190.20:FF:000003">
    <property type="entry name" value="Phosphomethylpyrimidine kinase ThiD"/>
    <property type="match status" value="1"/>
</dbReference>
<dbReference type="EMBL" id="JACHVY010000001">
    <property type="protein sequence ID" value="MBB2900467.1"/>
    <property type="molecule type" value="Genomic_DNA"/>
</dbReference>
<dbReference type="InterPro" id="IPR029056">
    <property type="entry name" value="Ribokinase-like"/>
</dbReference>
<keyword evidence="7 11" id="KW-0418">Kinase</keyword>
<evidence type="ECO:0000259" key="10">
    <source>
        <dbReference type="Pfam" id="PF08543"/>
    </source>
</evidence>
<accession>A0A7W4XWH8</accession>
<dbReference type="GO" id="GO:0005829">
    <property type="term" value="C:cytosol"/>
    <property type="evidence" value="ECO:0007669"/>
    <property type="project" value="TreeGrafter"/>
</dbReference>
<dbReference type="Gene3D" id="3.40.1190.20">
    <property type="match status" value="1"/>
</dbReference>
<dbReference type="RefSeq" id="WP_311736514.1">
    <property type="nucleotide sequence ID" value="NZ_JACHVY010000001.1"/>
</dbReference>
<comment type="function">
    <text evidence="3">Catalyzes the phosphorylation of hydroxymethylpyrimidine phosphate (HMP-P) to HMP-PP, and of HMP to HMP-P.</text>
</comment>
<dbReference type="PANTHER" id="PTHR20858:SF17">
    <property type="entry name" value="HYDROXYMETHYLPYRIMIDINE_PHOSPHOMETHYLPYRIMIDINE KINASE THI20-RELATED"/>
    <property type="match status" value="1"/>
</dbReference>
<dbReference type="CDD" id="cd01169">
    <property type="entry name" value="HMPP_kinase"/>
    <property type="match status" value="1"/>
</dbReference>
<dbReference type="GO" id="GO:0008902">
    <property type="term" value="F:hydroxymethylpyrimidine kinase activity"/>
    <property type="evidence" value="ECO:0007669"/>
    <property type="project" value="UniProtKB-EC"/>
</dbReference>
<comment type="caution">
    <text evidence="11">The sequence shown here is derived from an EMBL/GenBank/DDBJ whole genome shotgun (WGS) entry which is preliminary data.</text>
</comment>
<proteinExistence type="predicted"/>
<keyword evidence="8" id="KW-0067">ATP-binding</keyword>
<dbReference type="UniPathway" id="UPA00060">
    <property type="reaction ID" value="UER00138"/>
</dbReference>
<dbReference type="EC" id="2.7.4.7" evidence="11"/>
<dbReference type="GO" id="GO:0005524">
    <property type="term" value="F:ATP binding"/>
    <property type="evidence" value="ECO:0007669"/>
    <property type="project" value="UniProtKB-KW"/>
</dbReference>
<comment type="catalytic activity">
    <reaction evidence="1">
        <text>4-amino-5-hydroxymethyl-2-methylpyrimidine + ATP = 4-amino-2-methyl-5-(phosphooxymethyl)pyrimidine + ADP + H(+)</text>
        <dbReference type="Rhea" id="RHEA:23096"/>
        <dbReference type="ChEBI" id="CHEBI:15378"/>
        <dbReference type="ChEBI" id="CHEBI:16892"/>
        <dbReference type="ChEBI" id="CHEBI:30616"/>
        <dbReference type="ChEBI" id="CHEBI:58354"/>
        <dbReference type="ChEBI" id="CHEBI:456216"/>
        <dbReference type="EC" id="2.7.1.49"/>
    </reaction>
</comment>
<dbReference type="AlphaFoldDB" id="A0A7W4XWH8"/>
<reference evidence="11 12" key="1">
    <citation type="submission" date="2020-08" db="EMBL/GenBank/DDBJ databases">
        <title>The Agave Microbiome: Exploring the role of microbial communities in plant adaptations to desert environments.</title>
        <authorList>
            <person name="Partida-Martinez L.P."/>
        </authorList>
    </citation>
    <scope>NUCLEOTIDE SEQUENCE [LARGE SCALE GENOMIC DNA]</scope>
    <source>
        <strain evidence="11 12">AS2.23</strain>
    </source>
</reference>
<keyword evidence="9" id="KW-0784">Thiamine biosynthesis</keyword>
<comment type="pathway">
    <text evidence="4">Cofactor biosynthesis; thiamine diphosphate biosynthesis; 4-amino-2-methyl-5-diphosphomethylpyrimidine from 5-amino-1-(5-phospho-D-ribosyl)imidazole: step 3/3.</text>
</comment>
<dbReference type="InterPro" id="IPR004399">
    <property type="entry name" value="HMP/HMP-P_kinase_dom"/>
</dbReference>
<dbReference type="EC" id="2.7.1.49" evidence="11"/>
<dbReference type="Pfam" id="PF08543">
    <property type="entry name" value="Phos_pyr_kin"/>
    <property type="match status" value="1"/>
</dbReference>
<dbReference type="SUPFAM" id="SSF53613">
    <property type="entry name" value="Ribokinase-like"/>
    <property type="match status" value="1"/>
</dbReference>
<evidence type="ECO:0000256" key="8">
    <source>
        <dbReference type="ARBA" id="ARBA00022840"/>
    </source>
</evidence>
<evidence type="ECO:0000256" key="4">
    <source>
        <dbReference type="ARBA" id="ARBA00004769"/>
    </source>
</evidence>
<reference evidence="11 12" key="2">
    <citation type="submission" date="2020-08" db="EMBL/GenBank/DDBJ databases">
        <authorList>
            <person name="Partida-Martinez L."/>
            <person name="Huntemann M."/>
            <person name="Clum A."/>
            <person name="Wang J."/>
            <person name="Palaniappan K."/>
            <person name="Ritter S."/>
            <person name="Chen I.-M."/>
            <person name="Stamatis D."/>
            <person name="Reddy T."/>
            <person name="O'Malley R."/>
            <person name="Daum C."/>
            <person name="Shapiro N."/>
            <person name="Ivanova N."/>
            <person name="Kyrpides N."/>
            <person name="Woyke T."/>
        </authorList>
    </citation>
    <scope>NUCLEOTIDE SEQUENCE [LARGE SCALE GENOMIC DNA]</scope>
    <source>
        <strain evidence="11 12">AS2.23</strain>
    </source>
</reference>
<organism evidence="11 12">
    <name type="scientific">Kineococcus radiotolerans</name>
    <dbReference type="NCBI Taxonomy" id="131568"/>
    <lineage>
        <taxon>Bacteria</taxon>
        <taxon>Bacillati</taxon>
        <taxon>Actinomycetota</taxon>
        <taxon>Actinomycetes</taxon>
        <taxon>Kineosporiales</taxon>
        <taxon>Kineosporiaceae</taxon>
        <taxon>Kineococcus</taxon>
    </lineage>
</organism>
<evidence type="ECO:0000313" key="11">
    <source>
        <dbReference type="EMBL" id="MBB2900467.1"/>
    </source>
</evidence>
<evidence type="ECO:0000256" key="9">
    <source>
        <dbReference type="ARBA" id="ARBA00022977"/>
    </source>
</evidence>
<dbReference type="GO" id="GO:0009229">
    <property type="term" value="P:thiamine diphosphate biosynthetic process"/>
    <property type="evidence" value="ECO:0007669"/>
    <property type="project" value="UniProtKB-UniPathway"/>
</dbReference>
<name>A0A7W4XWH8_KINRA</name>
<comment type="catalytic activity">
    <reaction evidence="2">
        <text>4-amino-2-methyl-5-(phosphooxymethyl)pyrimidine + ATP = 4-amino-2-methyl-5-(diphosphooxymethyl)pyrimidine + ADP</text>
        <dbReference type="Rhea" id="RHEA:19893"/>
        <dbReference type="ChEBI" id="CHEBI:30616"/>
        <dbReference type="ChEBI" id="CHEBI:57841"/>
        <dbReference type="ChEBI" id="CHEBI:58354"/>
        <dbReference type="ChEBI" id="CHEBI:456216"/>
        <dbReference type="EC" id="2.7.4.7"/>
    </reaction>
</comment>
<keyword evidence="6" id="KW-0547">Nucleotide-binding</keyword>
<evidence type="ECO:0000256" key="7">
    <source>
        <dbReference type="ARBA" id="ARBA00022777"/>
    </source>
</evidence>
<evidence type="ECO:0000256" key="5">
    <source>
        <dbReference type="ARBA" id="ARBA00022679"/>
    </source>
</evidence>
<gene>
    <name evidence="11" type="ORF">FHR75_001255</name>
</gene>
<dbReference type="InterPro" id="IPR013749">
    <property type="entry name" value="PM/HMP-P_kinase-1"/>
</dbReference>
<evidence type="ECO:0000256" key="1">
    <source>
        <dbReference type="ARBA" id="ARBA00000151"/>
    </source>
</evidence>
<evidence type="ECO:0000256" key="3">
    <source>
        <dbReference type="ARBA" id="ARBA00003848"/>
    </source>
</evidence>
<evidence type="ECO:0000313" key="12">
    <source>
        <dbReference type="Proteomes" id="UP000533269"/>
    </source>
</evidence>
<dbReference type="PANTHER" id="PTHR20858">
    <property type="entry name" value="PHOSPHOMETHYLPYRIMIDINE KINASE"/>
    <property type="match status" value="1"/>
</dbReference>
<evidence type="ECO:0000256" key="6">
    <source>
        <dbReference type="ARBA" id="ARBA00022741"/>
    </source>
</evidence>
<evidence type="ECO:0000256" key="2">
    <source>
        <dbReference type="ARBA" id="ARBA00000565"/>
    </source>
</evidence>